<proteinExistence type="predicted"/>
<evidence type="ECO:0000313" key="2">
    <source>
        <dbReference type="EMBL" id="EID81451.1"/>
    </source>
</evidence>
<dbReference type="Pfam" id="PF04237">
    <property type="entry name" value="YjbR"/>
    <property type="match status" value="1"/>
</dbReference>
<feature type="region of interest" description="Disordered" evidence="1">
    <location>
        <begin position="116"/>
        <end position="138"/>
    </location>
</feature>
<dbReference type="EMBL" id="AJJH01000015">
    <property type="protein sequence ID" value="EID81451.1"/>
    <property type="molecule type" value="Genomic_DNA"/>
</dbReference>
<gene>
    <name evidence="2" type="ORF">W59_02601</name>
</gene>
<dbReference type="Proteomes" id="UP000006447">
    <property type="component" value="Unassembled WGS sequence"/>
</dbReference>
<comment type="caution">
    <text evidence="2">The sequence shown here is derived from an EMBL/GenBank/DDBJ whole genome shotgun (WGS) entry which is preliminary data.</text>
</comment>
<evidence type="ECO:0008006" key="4">
    <source>
        <dbReference type="Google" id="ProtNLM"/>
    </source>
</evidence>
<sequence>MPTWTDVVAIGASLPEVQESTSYRTPALKVAGTLLARLRAESDGGLVVMCDLDEKAALLAQGAPFYTTPHYDGHGSILVDLESVDVAQLTELLQDAWRIKAPAKLRKRFDQTWREWRGPGRRPHAGPDPHRIGVRRRA</sequence>
<reference evidence="2 3" key="1">
    <citation type="journal article" date="2012" name="J. Bacteriol.">
        <title>Draft genome sequence of the nitrophenol-degrading actinomycete Rhodococcus imtechensis RKJ300.</title>
        <authorList>
            <person name="Vikram S."/>
            <person name="Kumar S."/>
            <person name="Subramanian S."/>
            <person name="Raghava G.P."/>
        </authorList>
    </citation>
    <scope>NUCLEOTIDE SEQUENCE [LARGE SCALE GENOMIC DNA]</scope>
    <source>
        <strain evidence="2 3">RKJ300</strain>
    </source>
</reference>
<dbReference type="AlphaFoldDB" id="I0WYI5"/>
<dbReference type="PATRIC" id="fig|1165867.3.peg.517"/>
<dbReference type="InterPro" id="IPR058532">
    <property type="entry name" value="YjbR/MT2646/Rv2570-like"/>
</dbReference>
<organism evidence="2 3">
    <name type="scientific">Rhodococcus opacus RKJ300 = JCM 13270</name>
    <dbReference type="NCBI Taxonomy" id="1165867"/>
    <lineage>
        <taxon>Bacteria</taxon>
        <taxon>Bacillati</taxon>
        <taxon>Actinomycetota</taxon>
        <taxon>Actinomycetes</taxon>
        <taxon>Mycobacteriales</taxon>
        <taxon>Nocardiaceae</taxon>
        <taxon>Rhodococcus</taxon>
    </lineage>
</organism>
<accession>I0WYI5</accession>
<evidence type="ECO:0000313" key="3">
    <source>
        <dbReference type="Proteomes" id="UP000006447"/>
    </source>
</evidence>
<name>I0WYI5_RHOOP</name>
<evidence type="ECO:0000256" key="1">
    <source>
        <dbReference type="SAM" id="MobiDB-lite"/>
    </source>
</evidence>
<protein>
    <recommendedName>
        <fullName evidence="4">MmcQ/YjbR family DNA-binding protein</fullName>
    </recommendedName>
</protein>